<evidence type="ECO:0000313" key="1">
    <source>
        <dbReference type="EMBL" id="CAG8472471.1"/>
    </source>
</evidence>
<evidence type="ECO:0000313" key="2">
    <source>
        <dbReference type="Proteomes" id="UP000789342"/>
    </source>
</evidence>
<keyword evidence="2" id="KW-1185">Reference proteome</keyword>
<organism evidence="1 2">
    <name type="scientific">Acaulospora morrowiae</name>
    <dbReference type="NCBI Taxonomy" id="94023"/>
    <lineage>
        <taxon>Eukaryota</taxon>
        <taxon>Fungi</taxon>
        <taxon>Fungi incertae sedis</taxon>
        <taxon>Mucoromycota</taxon>
        <taxon>Glomeromycotina</taxon>
        <taxon>Glomeromycetes</taxon>
        <taxon>Diversisporales</taxon>
        <taxon>Acaulosporaceae</taxon>
        <taxon>Acaulospora</taxon>
    </lineage>
</organism>
<comment type="caution">
    <text evidence="1">The sequence shown here is derived from an EMBL/GenBank/DDBJ whole genome shotgun (WGS) entry which is preliminary data.</text>
</comment>
<sequence>MSDKYFDSSSAKWGIQDFLNSSDNEAFDVKIDFYIKTLPGVKKHDCFLINIGANVRKSDVAGAYWVFVIQGYWPSHNTSARAHVAYWVAGSLLALVPLGQQVAYWGNDRKLAKYWEATRRSGIKYSEPLINVNNINNSIFVSGGGTIGFINSGVNNNKTLPSRKRYQEEVRVNVF</sequence>
<dbReference type="AlphaFoldDB" id="A0A9N8Z4Q3"/>
<accession>A0A9N8Z4Q3</accession>
<gene>
    <name evidence="1" type="ORF">AMORRO_LOCUS1920</name>
</gene>
<name>A0A9N8Z4Q3_9GLOM</name>
<reference evidence="1" key="1">
    <citation type="submission" date="2021-06" db="EMBL/GenBank/DDBJ databases">
        <authorList>
            <person name="Kallberg Y."/>
            <person name="Tangrot J."/>
            <person name="Rosling A."/>
        </authorList>
    </citation>
    <scope>NUCLEOTIDE SEQUENCE</scope>
    <source>
        <strain evidence="1">CL551</strain>
    </source>
</reference>
<protein>
    <submittedName>
        <fullName evidence="1">12859_t:CDS:1</fullName>
    </submittedName>
</protein>
<proteinExistence type="predicted"/>
<dbReference type="EMBL" id="CAJVPV010000751">
    <property type="protein sequence ID" value="CAG8472471.1"/>
    <property type="molecule type" value="Genomic_DNA"/>
</dbReference>
<dbReference type="Proteomes" id="UP000789342">
    <property type="component" value="Unassembled WGS sequence"/>
</dbReference>